<dbReference type="CDD" id="cd20302">
    <property type="entry name" value="cupin_DAD"/>
    <property type="match status" value="1"/>
</dbReference>
<proteinExistence type="predicted"/>
<dbReference type="SUPFAM" id="SSF51182">
    <property type="entry name" value="RmlC-like cupins"/>
    <property type="match status" value="1"/>
</dbReference>
<feature type="domain" description="ChrR-like cupin" evidence="1">
    <location>
        <begin position="30"/>
        <end position="133"/>
    </location>
</feature>
<dbReference type="AlphaFoldDB" id="A0A544VWG8"/>
<reference evidence="2 3" key="1">
    <citation type="submission" date="2018-10" db="EMBL/GenBank/DDBJ databases">
        <title>Draft genome of Mycobacterium hodleri strain B.</title>
        <authorList>
            <person name="Amande T.J."/>
            <person name="Mcgenity T.J."/>
        </authorList>
    </citation>
    <scope>NUCLEOTIDE SEQUENCE [LARGE SCALE GENOMIC DNA]</scope>
    <source>
        <strain evidence="2 3">B</strain>
    </source>
</reference>
<gene>
    <name evidence="2" type="ORF">D8S82_22615</name>
</gene>
<accession>A0A544VWG8</accession>
<protein>
    <recommendedName>
        <fullName evidence="1">ChrR-like cupin domain-containing protein</fullName>
    </recommendedName>
</protein>
<dbReference type="InterPro" id="IPR014710">
    <property type="entry name" value="RmlC-like_jellyroll"/>
</dbReference>
<evidence type="ECO:0000259" key="1">
    <source>
        <dbReference type="Pfam" id="PF12973"/>
    </source>
</evidence>
<dbReference type="Pfam" id="PF12973">
    <property type="entry name" value="Cupin_7"/>
    <property type="match status" value="1"/>
</dbReference>
<evidence type="ECO:0000313" key="3">
    <source>
        <dbReference type="Proteomes" id="UP000315759"/>
    </source>
</evidence>
<sequence>MTTIVGAPPATALTSQERRVLEVTERYGAKDTLIRSTDTPFFPWINGFELRLIRVDNRTGIFTLDVKSSGDTWLGKHRHRGGVVATTLQGAWNYAEYDWVANVGDYAHEFPGVAHTLHFYADTVVRFEVAGALEFLNDDETLKSLMDAWDFLDLYIEWCKANSQPFNEDVLF</sequence>
<evidence type="ECO:0000313" key="2">
    <source>
        <dbReference type="EMBL" id="TQR84335.1"/>
    </source>
</evidence>
<dbReference type="Gene3D" id="2.60.120.10">
    <property type="entry name" value="Jelly Rolls"/>
    <property type="match status" value="1"/>
</dbReference>
<keyword evidence="3" id="KW-1185">Reference proteome</keyword>
<dbReference type="EMBL" id="VIFX01000032">
    <property type="protein sequence ID" value="TQR84335.1"/>
    <property type="molecule type" value="Genomic_DNA"/>
</dbReference>
<organism evidence="2 3">
    <name type="scientific">Mycolicibacterium hodleri</name>
    <dbReference type="NCBI Taxonomy" id="49897"/>
    <lineage>
        <taxon>Bacteria</taxon>
        <taxon>Bacillati</taxon>
        <taxon>Actinomycetota</taxon>
        <taxon>Actinomycetes</taxon>
        <taxon>Mycobacteriales</taxon>
        <taxon>Mycobacteriaceae</taxon>
        <taxon>Mycolicibacterium</taxon>
    </lineage>
</organism>
<comment type="caution">
    <text evidence="2">The sequence shown here is derived from an EMBL/GenBank/DDBJ whole genome shotgun (WGS) entry which is preliminary data.</text>
</comment>
<dbReference type="InterPro" id="IPR025979">
    <property type="entry name" value="ChrR-like_cupin_dom"/>
</dbReference>
<name>A0A544VWG8_9MYCO</name>
<dbReference type="Proteomes" id="UP000315759">
    <property type="component" value="Unassembled WGS sequence"/>
</dbReference>
<dbReference type="InterPro" id="IPR011051">
    <property type="entry name" value="RmlC_Cupin_sf"/>
</dbReference>
<dbReference type="RefSeq" id="WP_142554247.1">
    <property type="nucleotide sequence ID" value="NZ_VIFX01000032.1"/>
</dbReference>